<name>A0A1W0A4T1_9STRA</name>
<protein>
    <submittedName>
        <fullName evidence="2">Uncharacterized protein</fullName>
    </submittedName>
</protein>
<feature type="coiled-coil region" evidence="1">
    <location>
        <begin position="38"/>
        <end position="84"/>
    </location>
</feature>
<gene>
    <name evidence="2" type="ORF">THRCLA_20733</name>
</gene>
<dbReference type="Proteomes" id="UP000243217">
    <property type="component" value="Unassembled WGS sequence"/>
</dbReference>
<keyword evidence="1" id="KW-0175">Coiled coil</keyword>
<dbReference type="OrthoDB" id="69907at2759"/>
<evidence type="ECO:0000313" key="2">
    <source>
        <dbReference type="EMBL" id="OQS05040.1"/>
    </source>
</evidence>
<evidence type="ECO:0000313" key="3">
    <source>
        <dbReference type="Proteomes" id="UP000243217"/>
    </source>
</evidence>
<proteinExistence type="predicted"/>
<evidence type="ECO:0000256" key="1">
    <source>
        <dbReference type="SAM" id="Coils"/>
    </source>
</evidence>
<reference evidence="2 3" key="1">
    <citation type="journal article" date="2014" name="Genome Biol. Evol.">
        <title>The secreted proteins of Achlya hypogyna and Thraustotheca clavata identify the ancestral oomycete secretome and reveal gene acquisitions by horizontal gene transfer.</title>
        <authorList>
            <person name="Misner I."/>
            <person name="Blouin N."/>
            <person name="Leonard G."/>
            <person name="Richards T.A."/>
            <person name="Lane C.E."/>
        </authorList>
    </citation>
    <scope>NUCLEOTIDE SEQUENCE [LARGE SCALE GENOMIC DNA]</scope>
    <source>
        <strain evidence="2 3">ATCC 34112</strain>
    </source>
</reference>
<organism evidence="2 3">
    <name type="scientific">Thraustotheca clavata</name>
    <dbReference type="NCBI Taxonomy" id="74557"/>
    <lineage>
        <taxon>Eukaryota</taxon>
        <taxon>Sar</taxon>
        <taxon>Stramenopiles</taxon>
        <taxon>Oomycota</taxon>
        <taxon>Saprolegniomycetes</taxon>
        <taxon>Saprolegniales</taxon>
        <taxon>Achlyaceae</taxon>
        <taxon>Thraustotheca</taxon>
    </lineage>
</organism>
<keyword evidence="3" id="KW-1185">Reference proteome</keyword>
<sequence length="130" mass="15292">MYQHGIDDTATASVLYDVMLQKKSKLCRVKMLQEAKCILATKADIEACQNRLKQLSLQFKDVNDERLQEQKEDEESLLIELKNAFQYCKATMRILIRHKTSLEHSLKSLRHRQRRIVEKAYRSGLLQNQL</sequence>
<accession>A0A1W0A4T1</accession>
<comment type="caution">
    <text evidence="2">The sequence shown here is derived from an EMBL/GenBank/DDBJ whole genome shotgun (WGS) entry which is preliminary data.</text>
</comment>
<dbReference type="EMBL" id="JNBS01000514">
    <property type="protein sequence ID" value="OQS05040.1"/>
    <property type="molecule type" value="Genomic_DNA"/>
</dbReference>
<dbReference type="AlphaFoldDB" id="A0A1W0A4T1"/>